<evidence type="ECO:0000313" key="4">
    <source>
        <dbReference type="Proteomes" id="UP001229081"/>
    </source>
</evidence>
<dbReference type="SUPFAM" id="SSF53335">
    <property type="entry name" value="S-adenosyl-L-methionine-dependent methyltransferases"/>
    <property type="match status" value="1"/>
</dbReference>
<protein>
    <submittedName>
        <fullName evidence="3">Methyltransferase domain-containing protein</fullName>
    </submittedName>
</protein>
<dbReference type="InterPro" id="IPR025714">
    <property type="entry name" value="Methyltranfer_dom"/>
</dbReference>
<dbReference type="GO" id="GO:0032259">
    <property type="term" value="P:methylation"/>
    <property type="evidence" value="ECO:0007669"/>
    <property type="project" value="UniProtKB-KW"/>
</dbReference>
<evidence type="ECO:0000259" key="2">
    <source>
        <dbReference type="Pfam" id="PF13847"/>
    </source>
</evidence>
<evidence type="ECO:0000256" key="1">
    <source>
        <dbReference type="SAM" id="MobiDB-lite"/>
    </source>
</evidence>
<dbReference type="EMBL" id="JAUFSA010000002">
    <property type="protein sequence ID" value="MDP7738689.1"/>
    <property type="molecule type" value="Genomic_DNA"/>
</dbReference>
<proteinExistence type="predicted"/>
<name>A0A4R5WE21_9MYCO</name>
<reference evidence="3" key="1">
    <citation type="submission" date="2023-06" db="EMBL/GenBank/DDBJ databases">
        <title>Identification of two novel mycobacterium reveal diversities and complexities of Mycobacterium gordonae clade.</title>
        <authorList>
            <person name="Matsumoto Y."/>
            <person name="Nakamura S."/>
            <person name="Motooka D."/>
            <person name="Fukushima K."/>
        </authorList>
    </citation>
    <scope>NUCLEOTIDE SEQUENCE</scope>
    <source>
        <strain evidence="3">TY812</strain>
    </source>
</reference>
<organism evidence="3 4">
    <name type="scientific">Mycobacterium paragordonae</name>
    <dbReference type="NCBI Taxonomy" id="1389713"/>
    <lineage>
        <taxon>Bacteria</taxon>
        <taxon>Bacillati</taxon>
        <taxon>Actinomycetota</taxon>
        <taxon>Actinomycetes</taxon>
        <taxon>Mycobacteriales</taxon>
        <taxon>Mycobacteriaceae</taxon>
        <taxon>Mycobacterium</taxon>
    </lineage>
</organism>
<dbReference type="Gene3D" id="3.40.50.150">
    <property type="entry name" value="Vaccinia Virus protein VP39"/>
    <property type="match status" value="1"/>
</dbReference>
<dbReference type="PANTHER" id="PTHR43591:SF24">
    <property type="entry name" value="2-METHOXY-6-POLYPRENYL-1,4-BENZOQUINOL METHYLASE, MITOCHONDRIAL"/>
    <property type="match status" value="1"/>
</dbReference>
<dbReference type="Proteomes" id="UP001229081">
    <property type="component" value="Unassembled WGS sequence"/>
</dbReference>
<keyword evidence="3" id="KW-0808">Transferase</keyword>
<dbReference type="RefSeq" id="WP_133437818.1">
    <property type="nucleotide sequence ID" value="NZ_JAUFSA010000002.1"/>
</dbReference>
<dbReference type="PANTHER" id="PTHR43591">
    <property type="entry name" value="METHYLTRANSFERASE"/>
    <property type="match status" value="1"/>
</dbReference>
<dbReference type="GO" id="GO:0008168">
    <property type="term" value="F:methyltransferase activity"/>
    <property type="evidence" value="ECO:0007669"/>
    <property type="project" value="UniProtKB-KW"/>
</dbReference>
<gene>
    <name evidence="3" type="ORF">QXL92_28540</name>
</gene>
<sequence>MSEQPRAVYTHGHHESVLRSHRRRTAEDSAAYLLPHLKSGLSLLDIGCGPGTITMELATRVAPDGSVTAVEPTDGALNLAREEAQRRNATNVSFVTSDVHALDFPDDSFDVVHAHQVLQHVADPVQALREMRRVCLPGGVVAVRDADYAGFVWFPRIPLLDRWLELYETAARANGGEPDAGRRLLSWAQQAGFDDITPTAGMWCYATPETRDWWGGMWADRILQSDLARQLVHTGLANSDELQAISEAWREWAAAPDGWLGIPHGEILCRA</sequence>
<dbReference type="AlphaFoldDB" id="A0A4R5WE21"/>
<evidence type="ECO:0000313" key="3">
    <source>
        <dbReference type="EMBL" id="MDP7738689.1"/>
    </source>
</evidence>
<feature type="region of interest" description="Disordered" evidence="1">
    <location>
        <begin position="1"/>
        <end position="22"/>
    </location>
</feature>
<dbReference type="InterPro" id="IPR029063">
    <property type="entry name" value="SAM-dependent_MTases_sf"/>
</dbReference>
<accession>A0A4R5WE21</accession>
<dbReference type="CDD" id="cd02440">
    <property type="entry name" value="AdoMet_MTases"/>
    <property type="match status" value="1"/>
</dbReference>
<feature type="domain" description="Methyltransferase" evidence="2">
    <location>
        <begin position="38"/>
        <end position="147"/>
    </location>
</feature>
<dbReference type="Pfam" id="PF13847">
    <property type="entry name" value="Methyltransf_31"/>
    <property type="match status" value="1"/>
</dbReference>
<comment type="caution">
    <text evidence="3">The sequence shown here is derived from an EMBL/GenBank/DDBJ whole genome shotgun (WGS) entry which is preliminary data.</text>
</comment>
<keyword evidence="3" id="KW-0489">Methyltransferase</keyword>